<keyword evidence="3" id="KW-0812">Transmembrane</keyword>
<keyword evidence="1" id="KW-0175">Coiled coil</keyword>
<reference evidence="5" key="1">
    <citation type="journal article" date="2019" name="Int. J. Syst. Evol. Microbiol.">
        <title>The Global Catalogue of Microorganisms (GCM) 10K type strain sequencing project: providing services to taxonomists for standard genome sequencing and annotation.</title>
        <authorList>
            <consortium name="The Broad Institute Genomics Platform"/>
            <consortium name="The Broad Institute Genome Sequencing Center for Infectious Disease"/>
            <person name="Wu L."/>
            <person name="Ma J."/>
        </authorList>
    </citation>
    <scope>NUCLEOTIDE SEQUENCE [LARGE SCALE GENOMIC DNA]</scope>
    <source>
        <strain evidence="5">CGMCC 1.6960</strain>
    </source>
</reference>
<feature type="transmembrane region" description="Helical" evidence="3">
    <location>
        <begin position="75"/>
        <end position="94"/>
    </location>
</feature>
<evidence type="ECO:0000256" key="2">
    <source>
        <dbReference type="SAM" id="MobiDB-lite"/>
    </source>
</evidence>
<accession>A0ABQ2KCW8</accession>
<evidence type="ECO:0000256" key="1">
    <source>
        <dbReference type="SAM" id="Coils"/>
    </source>
</evidence>
<feature type="compositionally biased region" description="Basic and acidic residues" evidence="2">
    <location>
        <begin position="1"/>
        <end position="25"/>
    </location>
</feature>
<evidence type="ECO:0000256" key="3">
    <source>
        <dbReference type="SAM" id="Phobius"/>
    </source>
</evidence>
<gene>
    <name evidence="4" type="ORF">GCM10010968_03270</name>
</gene>
<name>A0ABQ2KCW8_9MICO</name>
<organism evidence="4 5">
    <name type="scientific">Agrococcus terreus</name>
    <dbReference type="NCBI Taxonomy" id="574649"/>
    <lineage>
        <taxon>Bacteria</taxon>
        <taxon>Bacillati</taxon>
        <taxon>Actinomycetota</taxon>
        <taxon>Actinomycetes</taxon>
        <taxon>Micrococcales</taxon>
        <taxon>Microbacteriaceae</taxon>
        <taxon>Agrococcus</taxon>
    </lineage>
</organism>
<comment type="caution">
    <text evidence="4">The sequence shown here is derived from an EMBL/GenBank/DDBJ whole genome shotgun (WGS) entry which is preliminary data.</text>
</comment>
<feature type="coiled-coil region" evidence="1">
    <location>
        <begin position="97"/>
        <end position="145"/>
    </location>
</feature>
<keyword evidence="3" id="KW-0472">Membrane</keyword>
<keyword evidence="5" id="KW-1185">Reference proteome</keyword>
<dbReference type="Proteomes" id="UP000626982">
    <property type="component" value="Unassembled WGS sequence"/>
</dbReference>
<keyword evidence="3" id="KW-1133">Transmembrane helix</keyword>
<dbReference type="EMBL" id="BMLM01000001">
    <property type="protein sequence ID" value="GGN77981.1"/>
    <property type="molecule type" value="Genomic_DNA"/>
</dbReference>
<feature type="region of interest" description="Disordered" evidence="2">
    <location>
        <begin position="1"/>
        <end position="67"/>
    </location>
</feature>
<feature type="compositionally biased region" description="Low complexity" evidence="2">
    <location>
        <begin position="52"/>
        <end position="67"/>
    </location>
</feature>
<sequence length="148" mass="16034">MMVCWTRHEHASRSPITDDGRDRRTAIGRARWRAPSLAEEHPMTTTHSTEQTAPATEAGTPTTAAAAPRARRWPWIVALVVVAALGATGTALGFSQASAAQAQLAETQSELGDVQTRADILGSSLDLIRDHRDRLQVQLDELLESQEG</sequence>
<protein>
    <submittedName>
        <fullName evidence="4">Uncharacterized protein</fullName>
    </submittedName>
</protein>
<evidence type="ECO:0000313" key="5">
    <source>
        <dbReference type="Proteomes" id="UP000626982"/>
    </source>
</evidence>
<proteinExistence type="predicted"/>
<evidence type="ECO:0000313" key="4">
    <source>
        <dbReference type="EMBL" id="GGN77981.1"/>
    </source>
</evidence>